<dbReference type="SUPFAM" id="SSF51351">
    <property type="entry name" value="Triosephosphate isomerase (TIM)"/>
    <property type="match status" value="1"/>
</dbReference>
<accession>A0A381WJY7</accession>
<dbReference type="PROSITE" id="PS51440">
    <property type="entry name" value="TIM_2"/>
    <property type="match status" value="1"/>
</dbReference>
<dbReference type="PROSITE" id="PS00171">
    <property type="entry name" value="TIM_1"/>
    <property type="match status" value="1"/>
</dbReference>
<dbReference type="HAMAP" id="MF_00147_B">
    <property type="entry name" value="TIM_B"/>
    <property type="match status" value="1"/>
</dbReference>
<dbReference type="GO" id="GO:0005829">
    <property type="term" value="C:cytosol"/>
    <property type="evidence" value="ECO:0007669"/>
    <property type="project" value="TreeGrafter"/>
</dbReference>
<evidence type="ECO:0000256" key="4">
    <source>
        <dbReference type="ARBA" id="ARBA00022490"/>
    </source>
</evidence>
<dbReference type="InterPro" id="IPR000652">
    <property type="entry name" value="Triosephosphate_isomerase"/>
</dbReference>
<dbReference type="Pfam" id="PF00121">
    <property type="entry name" value="TIM"/>
    <property type="match status" value="1"/>
</dbReference>
<dbReference type="GO" id="GO:0046166">
    <property type="term" value="P:glyceraldehyde-3-phosphate biosynthetic process"/>
    <property type="evidence" value="ECO:0007669"/>
    <property type="project" value="TreeGrafter"/>
</dbReference>
<dbReference type="EMBL" id="UINC01012044">
    <property type="protein sequence ID" value="SVA52826.1"/>
    <property type="molecule type" value="Genomic_DNA"/>
</dbReference>
<evidence type="ECO:0000256" key="1">
    <source>
        <dbReference type="ARBA" id="ARBA00004680"/>
    </source>
</evidence>
<dbReference type="EC" id="5.3.1.1" evidence="2"/>
<gene>
    <name evidence="7" type="ORF">METZ01_LOCUS105680</name>
</gene>
<dbReference type="CDD" id="cd00311">
    <property type="entry name" value="TIM"/>
    <property type="match status" value="1"/>
</dbReference>
<comment type="pathway">
    <text evidence="1">Carbohydrate degradation; glycolysis; D-glyceraldehyde 3-phosphate from glycerone phosphate: step 1/1.</text>
</comment>
<evidence type="ECO:0000313" key="7">
    <source>
        <dbReference type="EMBL" id="SVA52826.1"/>
    </source>
</evidence>
<dbReference type="GO" id="GO:0019563">
    <property type="term" value="P:glycerol catabolic process"/>
    <property type="evidence" value="ECO:0007669"/>
    <property type="project" value="TreeGrafter"/>
</dbReference>
<evidence type="ECO:0000256" key="6">
    <source>
        <dbReference type="ARBA" id="ARBA00023235"/>
    </source>
</evidence>
<dbReference type="GO" id="GO:0006096">
    <property type="term" value="P:glycolytic process"/>
    <property type="evidence" value="ECO:0007669"/>
    <property type="project" value="UniProtKB-KW"/>
</dbReference>
<dbReference type="InterPro" id="IPR022896">
    <property type="entry name" value="TrioseP_Isoase_bac/euk"/>
</dbReference>
<proteinExistence type="inferred from homology"/>
<evidence type="ECO:0000256" key="2">
    <source>
        <dbReference type="ARBA" id="ARBA00011940"/>
    </source>
</evidence>
<reference evidence="7" key="1">
    <citation type="submission" date="2018-05" db="EMBL/GenBank/DDBJ databases">
        <authorList>
            <person name="Lanie J.A."/>
            <person name="Ng W.-L."/>
            <person name="Kazmierczak K.M."/>
            <person name="Andrzejewski T.M."/>
            <person name="Davidsen T.M."/>
            <person name="Wayne K.J."/>
            <person name="Tettelin H."/>
            <person name="Glass J.I."/>
            <person name="Rusch D."/>
            <person name="Podicherti R."/>
            <person name="Tsui H.-C.T."/>
            <person name="Winkler M.E."/>
        </authorList>
    </citation>
    <scope>NUCLEOTIDE SEQUENCE</scope>
</reference>
<keyword evidence="3" id="KW-0312">Gluconeogenesis</keyword>
<evidence type="ECO:0000256" key="3">
    <source>
        <dbReference type="ARBA" id="ARBA00022432"/>
    </source>
</evidence>
<keyword evidence="5" id="KW-0324">Glycolysis</keyword>
<dbReference type="InterPro" id="IPR013785">
    <property type="entry name" value="Aldolase_TIM"/>
</dbReference>
<dbReference type="Gene3D" id="3.20.20.70">
    <property type="entry name" value="Aldolase class I"/>
    <property type="match status" value="1"/>
</dbReference>
<keyword evidence="6" id="KW-0413">Isomerase</keyword>
<dbReference type="PANTHER" id="PTHR21139:SF42">
    <property type="entry name" value="TRIOSEPHOSPHATE ISOMERASE"/>
    <property type="match status" value="1"/>
</dbReference>
<organism evidence="7">
    <name type="scientific">marine metagenome</name>
    <dbReference type="NCBI Taxonomy" id="408172"/>
    <lineage>
        <taxon>unclassified sequences</taxon>
        <taxon>metagenomes</taxon>
        <taxon>ecological metagenomes</taxon>
    </lineage>
</organism>
<protein>
    <recommendedName>
        <fullName evidence="2">triose-phosphate isomerase</fullName>
        <ecNumber evidence="2">5.3.1.1</ecNumber>
    </recommendedName>
</protein>
<evidence type="ECO:0000256" key="5">
    <source>
        <dbReference type="ARBA" id="ARBA00023152"/>
    </source>
</evidence>
<dbReference type="GO" id="GO:0006094">
    <property type="term" value="P:gluconeogenesis"/>
    <property type="evidence" value="ECO:0007669"/>
    <property type="project" value="UniProtKB-KW"/>
</dbReference>
<sequence>MDCARIVVGNWKMNKLPKEGSSFVEESVNLLLDVERVQVIFCPPFTGLLGMNLEHPFSLGSQNCHWEGQGAFTGEISTRMLKDCGVSYVIVGHSERRQIFFETNDWIKWKMGAVVDAGLIPIFCIGETLEQRKSGQTDQVLTQQLQDGFEMVTSFKKMVIAYEPVWAIGTGINAKVDQIKDAHLQIKNILSKQFPKNILADFPILYGGSVTSDNAEELISVPGVDGFLIGGASLNIDSFTSIVRIVDKN</sequence>
<keyword evidence="4" id="KW-0963">Cytoplasm</keyword>
<name>A0A381WJY7_9ZZZZ</name>
<dbReference type="AlphaFoldDB" id="A0A381WJY7"/>
<dbReference type="PANTHER" id="PTHR21139">
    <property type="entry name" value="TRIOSEPHOSPHATE ISOMERASE"/>
    <property type="match status" value="1"/>
</dbReference>
<dbReference type="GO" id="GO:0004807">
    <property type="term" value="F:triose-phosphate isomerase activity"/>
    <property type="evidence" value="ECO:0007669"/>
    <property type="project" value="UniProtKB-EC"/>
</dbReference>
<dbReference type="InterPro" id="IPR020861">
    <property type="entry name" value="Triosephosphate_isomerase_AS"/>
</dbReference>
<dbReference type="FunFam" id="3.20.20.70:FF:000016">
    <property type="entry name" value="Triosephosphate isomerase"/>
    <property type="match status" value="1"/>
</dbReference>
<dbReference type="InterPro" id="IPR035990">
    <property type="entry name" value="TIM_sf"/>
</dbReference>
<dbReference type="NCBIfam" id="TIGR00419">
    <property type="entry name" value="tim"/>
    <property type="match status" value="1"/>
</dbReference>